<organism evidence="10 11">
    <name type="scientific">Methanolobus chelungpuianus</name>
    <dbReference type="NCBI Taxonomy" id="502115"/>
    <lineage>
        <taxon>Archaea</taxon>
        <taxon>Methanobacteriati</taxon>
        <taxon>Methanobacteriota</taxon>
        <taxon>Stenosarchaea group</taxon>
        <taxon>Methanomicrobia</taxon>
        <taxon>Methanosarcinales</taxon>
        <taxon>Methanosarcinaceae</taxon>
        <taxon>Methanolobus</taxon>
    </lineage>
</organism>
<evidence type="ECO:0000256" key="1">
    <source>
        <dbReference type="ARBA" id="ARBA00004651"/>
    </source>
</evidence>
<dbReference type="InterPro" id="IPR045275">
    <property type="entry name" value="MscS_archaea/bacteria_type"/>
</dbReference>
<dbReference type="InterPro" id="IPR006685">
    <property type="entry name" value="MscS_channel_2nd"/>
</dbReference>
<dbReference type="PANTHER" id="PTHR30221:SF20">
    <property type="entry name" value="SMALL-CONDUCTANCE MECHANOSENSITIVE CHANNEL"/>
    <property type="match status" value="1"/>
</dbReference>
<evidence type="ECO:0000256" key="2">
    <source>
        <dbReference type="ARBA" id="ARBA00008017"/>
    </source>
</evidence>
<keyword evidence="3" id="KW-1003">Cell membrane</keyword>
<dbReference type="RefSeq" id="WP_256622085.1">
    <property type="nucleotide sequence ID" value="NZ_JTEO01000002.1"/>
</dbReference>
<keyword evidence="11" id="KW-1185">Reference proteome</keyword>
<comment type="caution">
    <text evidence="10">The sequence shown here is derived from an EMBL/GenBank/DDBJ whole genome shotgun (WGS) entry which is preliminary data.</text>
</comment>
<dbReference type="Gene3D" id="1.10.287.1260">
    <property type="match status" value="1"/>
</dbReference>
<dbReference type="GO" id="GO:0005886">
    <property type="term" value="C:plasma membrane"/>
    <property type="evidence" value="ECO:0007669"/>
    <property type="project" value="UniProtKB-SubCell"/>
</dbReference>
<evidence type="ECO:0000256" key="4">
    <source>
        <dbReference type="ARBA" id="ARBA00022692"/>
    </source>
</evidence>
<comment type="similarity">
    <text evidence="2">Belongs to the MscS (TC 1.A.23) family.</text>
</comment>
<dbReference type="Pfam" id="PF21082">
    <property type="entry name" value="MS_channel_3rd"/>
    <property type="match status" value="1"/>
</dbReference>
<sequence length="315" mass="35125">MNVTETISSLPETPETVLKIVGAILVLIIAIAMGKALTIYLQRSLKDKVDKGHLDIILKVGYYGLITLVIVVFILPLTGIESSGLLVTGGVLGIVIGFASQSIVGNLISGFFLIVERPIKIGDQINIANNIGFVEDINIFSTIIRTYDGLYMRIPNQTVFTANITNYVANVTRRFEYVVGIRYSDDAEEAIKIIREIIDNEPFALKNPSPGVFVDTLGDNAVNIIVRIWAPITEWFEMKTRLLWVIKKTLEKNGIEIAFPQRTVWFAGELQTRKVTDTQTELLPEARNMYPLAERTDLTEEIHGLPEMQEGTKEG</sequence>
<dbReference type="SUPFAM" id="SSF82689">
    <property type="entry name" value="Mechanosensitive channel protein MscS (YggB), C-terminal domain"/>
    <property type="match status" value="1"/>
</dbReference>
<dbReference type="PANTHER" id="PTHR30221">
    <property type="entry name" value="SMALL-CONDUCTANCE MECHANOSENSITIVE CHANNEL"/>
    <property type="match status" value="1"/>
</dbReference>
<comment type="subcellular location">
    <subcellularLocation>
        <location evidence="1">Cell membrane</location>
        <topology evidence="1">Multi-pass membrane protein</topology>
    </subcellularLocation>
</comment>
<evidence type="ECO:0000313" key="11">
    <source>
        <dbReference type="Proteomes" id="UP001206983"/>
    </source>
</evidence>
<keyword evidence="6 7" id="KW-0472">Membrane</keyword>
<dbReference type="EMBL" id="JTEO01000002">
    <property type="protein sequence ID" value="MCQ6962293.1"/>
    <property type="molecule type" value="Genomic_DNA"/>
</dbReference>
<evidence type="ECO:0000256" key="3">
    <source>
        <dbReference type="ARBA" id="ARBA00022475"/>
    </source>
</evidence>
<dbReference type="SUPFAM" id="SSF50182">
    <property type="entry name" value="Sm-like ribonucleoproteins"/>
    <property type="match status" value="1"/>
</dbReference>
<dbReference type="AlphaFoldDB" id="A0AAE3HAP0"/>
<evidence type="ECO:0000259" key="9">
    <source>
        <dbReference type="Pfam" id="PF21082"/>
    </source>
</evidence>
<dbReference type="Gene3D" id="3.30.70.100">
    <property type="match status" value="1"/>
</dbReference>
<dbReference type="InterPro" id="IPR011066">
    <property type="entry name" value="MscS_channel_C_sf"/>
</dbReference>
<feature type="domain" description="Mechanosensitive ion channel MscS" evidence="8">
    <location>
        <begin position="103"/>
        <end position="168"/>
    </location>
</feature>
<protein>
    <submittedName>
        <fullName evidence="10">Mechanosensitive ion channel protein MscS</fullName>
    </submittedName>
</protein>
<name>A0AAE3HAP0_9EURY</name>
<dbReference type="Proteomes" id="UP001206983">
    <property type="component" value="Unassembled WGS sequence"/>
</dbReference>
<feature type="transmembrane region" description="Helical" evidence="7">
    <location>
        <begin position="20"/>
        <end position="41"/>
    </location>
</feature>
<dbReference type="InterPro" id="IPR011014">
    <property type="entry name" value="MscS_channel_TM-2"/>
</dbReference>
<gene>
    <name evidence="10" type="ORF">PV02_04055</name>
</gene>
<feature type="domain" description="Mechanosensitive ion channel MscS C-terminal" evidence="9">
    <location>
        <begin position="176"/>
        <end position="257"/>
    </location>
</feature>
<dbReference type="InterPro" id="IPR049278">
    <property type="entry name" value="MS_channel_C"/>
</dbReference>
<feature type="transmembrane region" description="Helical" evidence="7">
    <location>
        <begin position="62"/>
        <end position="80"/>
    </location>
</feature>
<evidence type="ECO:0000259" key="8">
    <source>
        <dbReference type="Pfam" id="PF00924"/>
    </source>
</evidence>
<dbReference type="SUPFAM" id="SSF82861">
    <property type="entry name" value="Mechanosensitive channel protein MscS (YggB), transmembrane region"/>
    <property type="match status" value="1"/>
</dbReference>
<evidence type="ECO:0000313" key="10">
    <source>
        <dbReference type="EMBL" id="MCQ6962293.1"/>
    </source>
</evidence>
<dbReference type="Pfam" id="PF00924">
    <property type="entry name" value="MS_channel_2nd"/>
    <property type="match status" value="1"/>
</dbReference>
<dbReference type="InterPro" id="IPR023408">
    <property type="entry name" value="MscS_beta-dom_sf"/>
</dbReference>
<evidence type="ECO:0000256" key="5">
    <source>
        <dbReference type="ARBA" id="ARBA00022989"/>
    </source>
</evidence>
<accession>A0AAE3HAP0</accession>
<feature type="transmembrane region" description="Helical" evidence="7">
    <location>
        <begin position="92"/>
        <end position="115"/>
    </location>
</feature>
<evidence type="ECO:0000256" key="6">
    <source>
        <dbReference type="ARBA" id="ARBA00023136"/>
    </source>
</evidence>
<keyword evidence="4 7" id="KW-0812">Transmembrane</keyword>
<evidence type="ECO:0000256" key="7">
    <source>
        <dbReference type="SAM" id="Phobius"/>
    </source>
</evidence>
<dbReference type="InterPro" id="IPR010920">
    <property type="entry name" value="LSM_dom_sf"/>
</dbReference>
<keyword evidence="5 7" id="KW-1133">Transmembrane helix</keyword>
<dbReference type="Gene3D" id="2.30.30.60">
    <property type="match status" value="1"/>
</dbReference>
<dbReference type="GO" id="GO:0008381">
    <property type="term" value="F:mechanosensitive monoatomic ion channel activity"/>
    <property type="evidence" value="ECO:0007669"/>
    <property type="project" value="InterPro"/>
</dbReference>
<reference evidence="10 11" key="1">
    <citation type="journal article" date="2011" name="Appl. Environ. Microbiol.">
        <title>Methanogenic archaea isolated from Taiwan's Chelungpu fault.</title>
        <authorList>
            <person name="Wu S.Y."/>
            <person name="Lai M.C."/>
        </authorList>
    </citation>
    <scope>NUCLEOTIDE SEQUENCE [LARGE SCALE GENOMIC DNA]</scope>
    <source>
        <strain evidence="10 11">St545Mb</strain>
    </source>
</reference>
<proteinExistence type="inferred from homology"/>